<evidence type="ECO:0000256" key="1">
    <source>
        <dbReference type="ARBA" id="ARBA00022679"/>
    </source>
</evidence>
<dbReference type="InterPro" id="IPR043502">
    <property type="entry name" value="DNA/RNA_pol_sf"/>
</dbReference>
<dbReference type="GO" id="GO:0004519">
    <property type="term" value="F:endonuclease activity"/>
    <property type="evidence" value="ECO:0007669"/>
    <property type="project" value="UniProtKB-KW"/>
</dbReference>
<dbReference type="OrthoDB" id="425619at2759"/>
<dbReference type="AlphaFoldDB" id="A0A8K0KR46"/>
<keyword evidence="4" id="KW-0255">Endonuclease</keyword>
<dbReference type="Pfam" id="PF17917">
    <property type="entry name" value="RT_RNaseH"/>
    <property type="match status" value="1"/>
</dbReference>
<evidence type="ECO:0000256" key="3">
    <source>
        <dbReference type="ARBA" id="ARBA00022722"/>
    </source>
</evidence>
<comment type="caution">
    <text evidence="8">The sequence shown here is derived from an EMBL/GenBank/DDBJ whole genome shotgun (WGS) entry which is preliminary data.</text>
</comment>
<dbReference type="GO" id="GO:0016787">
    <property type="term" value="F:hydrolase activity"/>
    <property type="evidence" value="ECO:0007669"/>
    <property type="project" value="UniProtKB-KW"/>
</dbReference>
<dbReference type="SUPFAM" id="SSF56672">
    <property type="entry name" value="DNA/RNA polymerases"/>
    <property type="match status" value="1"/>
</dbReference>
<evidence type="ECO:0000256" key="5">
    <source>
        <dbReference type="ARBA" id="ARBA00022801"/>
    </source>
</evidence>
<keyword evidence="9" id="KW-1185">Reference proteome</keyword>
<name>A0A8K0KR46_LADFU</name>
<dbReference type="InterPro" id="IPR050951">
    <property type="entry name" value="Retrovirus_Pol_polyprotein"/>
</dbReference>
<gene>
    <name evidence="8" type="ORF">J437_LFUL017670</name>
</gene>
<evidence type="ECO:0000256" key="6">
    <source>
        <dbReference type="ARBA" id="ARBA00022918"/>
    </source>
</evidence>
<keyword evidence="5" id="KW-0378">Hydrolase</keyword>
<dbReference type="GO" id="GO:0003964">
    <property type="term" value="F:RNA-directed DNA polymerase activity"/>
    <property type="evidence" value="ECO:0007669"/>
    <property type="project" value="UniProtKB-KW"/>
</dbReference>
<feature type="domain" description="Reverse transcriptase RNase H-like" evidence="7">
    <location>
        <begin position="34"/>
        <end position="70"/>
    </location>
</feature>
<keyword evidence="2" id="KW-0548">Nucleotidyltransferase</keyword>
<keyword evidence="1" id="KW-0808">Transferase</keyword>
<evidence type="ECO:0000256" key="4">
    <source>
        <dbReference type="ARBA" id="ARBA00022759"/>
    </source>
</evidence>
<sequence>MDDLKLIELVRANTQAYLIVNTICEKTSVSGIMFVLRTDVSSHAIAAVLSQTVHGHMAPIAFASRTPRPKRNIPPTKPDGYEFDLFTDNATLSWMRNHPKQLGKVGRWILRLSTFKFVVKHIRGCENVVADCLSRMYGEGEAEELCWDRWDEQVHTLMIAFNSAIHERTGYSLASMPFGQELNHPLDMQWGLDGDIERAAPTPPMEEKWVHSLKNLQRACKRSERRYKVGRGPHHYREGQKVVYRLHPMSSGPNKKCANLFPKWSPPYVISRFLGSVTAEVSDRLSRLAQMPHNAVETILG</sequence>
<keyword evidence="6" id="KW-0695">RNA-directed DNA polymerase</keyword>
<dbReference type="Proteomes" id="UP000792457">
    <property type="component" value="Unassembled WGS sequence"/>
</dbReference>
<evidence type="ECO:0000256" key="2">
    <source>
        <dbReference type="ARBA" id="ARBA00022695"/>
    </source>
</evidence>
<dbReference type="EMBL" id="KZ309459">
    <property type="protein sequence ID" value="KAG8238868.1"/>
    <property type="molecule type" value="Genomic_DNA"/>
</dbReference>
<evidence type="ECO:0000313" key="9">
    <source>
        <dbReference type="Proteomes" id="UP000792457"/>
    </source>
</evidence>
<protein>
    <recommendedName>
        <fullName evidence="7">Reverse transcriptase RNase H-like domain-containing protein</fullName>
    </recommendedName>
</protein>
<accession>A0A8K0KR46</accession>
<dbReference type="InterPro" id="IPR041373">
    <property type="entry name" value="RT_RNaseH"/>
</dbReference>
<proteinExistence type="predicted"/>
<organism evidence="8 9">
    <name type="scientific">Ladona fulva</name>
    <name type="common">Scarce chaser dragonfly</name>
    <name type="synonym">Libellula fulva</name>
    <dbReference type="NCBI Taxonomy" id="123851"/>
    <lineage>
        <taxon>Eukaryota</taxon>
        <taxon>Metazoa</taxon>
        <taxon>Ecdysozoa</taxon>
        <taxon>Arthropoda</taxon>
        <taxon>Hexapoda</taxon>
        <taxon>Insecta</taxon>
        <taxon>Pterygota</taxon>
        <taxon>Palaeoptera</taxon>
        <taxon>Odonata</taxon>
        <taxon>Epiprocta</taxon>
        <taxon>Anisoptera</taxon>
        <taxon>Libelluloidea</taxon>
        <taxon>Libellulidae</taxon>
        <taxon>Ladona</taxon>
    </lineage>
</organism>
<dbReference type="PANTHER" id="PTHR37984:SF5">
    <property type="entry name" value="PROTEIN NYNRIN-LIKE"/>
    <property type="match status" value="1"/>
</dbReference>
<reference evidence="8" key="2">
    <citation type="submission" date="2017-10" db="EMBL/GenBank/DDBJ databases">
        <title>Ladona fulva Genome sequencing and assembly.</title>
        <authorList>
            <person name="Murali S."/>
            <person name="Richards S."/>
            <person name="Bandaranaike D."/>
            <person name="Bellair M."/>
            <person name="Blankenburg K."/>
            <person name="Chao H."/>
            <person name="Dinh H."/>
            <person name="Doddapaneni H."/>
            <person name="Dugan-Rocha S."/>
            <person name="Elkadiri S."/>
            <person name="Gnanaolivu R."/>
            <person name="Hernandez B."/>
            <person name="Skinner E."/>
            <person name="Javaid M."/>
            <person name="Lee S."/>
            <person name="Li M."/>
            <person name="Ming W."/>
            <person name="Munidasa M."/>
            <person name="Muniz J."/>
            <person name="Nguyen L."/>
            <person name="Hughes D."/>
            <person name="Osuji N."/>
            <person name="Pu L.-L."/>
            <person name="Puazo M."/>
            <person name="Qu C."/>
            <person name="Quiroz J."/>
            <person name="Raj R."/>
            <person name="Weissenberger G."/>
            <person name="Xin Y."/>
            <person name="Zou X."/>
            <person name="Han Y."/>
            <person name="Worley K."/>
            <person name="Muzny D."/>
            <person name="Gibbs R."/>
        </authorList>
    </citation>
    <scope>NUCLEOTIDE SEQUENCE</scope>
    <source>
        <strain evidence="8">Sampled in the wild</strain>
    </source>
</reference>
<evidence type="ECO:0000259" key="7">
    <source>
        <dbReference type="Pfam" id="PF17917"/>
    </source>
</evidence>
<dbReference type="PANTHER" id="PTHR37984">
    <property type="entry name" value="PROTEIN CBG26694"/>
    <property type="match status" value="1"/>
</dbReference>
<keyword evidence="3" id="KW-0540">Nuclease</keyword>
<reference evidence="8" key="1">
    <citation type="submission" date="2013-04" db="EMBL/GenBank/DDBJ databases">
        <authorList>
            <person name="Qu J."/>
            <person name="Murali S.C."/>
            <person name="Bandaranaike D."/>
            <person name="Bellair M."/>
            <person name="Blankenburg K."/>
            <person name="Chao H."/>
            <person name="Dinh H."/>
            <person name="Doddapaneni H."/>
            <person name="Downs B."/>
            <person name="Dugan-Rocha S."/>
            <person name="Elkadiri S."/>
            <person name="Gnanaolivu R.D."/>
            <person name="Hernandez B."/>
            <person name="Javaid M."/>
            <person name="Jayaseelan J.C."/>
            <person name="Lee S."/>
            <person name="Li M."/>
            <person name="Ming W."/>
            <person name="Munidasa M."/>
            <person name="Muniz J."/>
            <person name="Nguyen L."/>
            <person name="Ongeri F."/>
            <person name="Osuji N."/>
            <person name="Pu L.-L."/>
            <person name="Puazo M."/>
            <person name="Qu C."/>
            <person name="Quiroz J."/>
            <person name="Raj R."/>
            <person name="Weissenberger G."/>
            <person name="Xin Y."/>
            <person name="Zou X."/>
            <person name="Han Y."/>
            <person name="Richards S."/>
            <person name="Worley K."/>
            <person name="Muzny D."/>
            <person name="Gibbs R."/>
        </authorList>
    </citation>
    <scope>NUCLEOTIDE SEQUENCE</scope>
    <source>
        <strain evidence="8">Sampled in the wild</strain>
    </source>
</reference>
<evidence type="ECO:0000313" key="8">
    <source>
        <dbReference type="EMBL" id="KAG8238868.1"/>
    </source>
</evidence>